<feature type="region of interest" description="Disordered" evidence="1">
    <location>
        <begin position="126"/>
        <end position="171"/>
    </location>
</feature>
<keyword evidence="3" id="KW-1185">Reference proteome</keyword>
<dbReference type="GeneID" id="68114288"/>
<accession>A0A6A5B4E3</accession>
<dbReference type="VEuPathDB" id="AmoebaDB:NF0116040"/>
<evidence type="ECO:0000313" key="3">
    <source>
        <dbReference type="Proteomes" id="UP000444721"/>
    </source>
</evidence>
<name>A0A6A5B4E3_NAEFO</name>
<dbReference type="OrthoDB" id="10389273at2759"/>
<evidence type="ECO:0000313" key="2">
    <source>
        <dbReference type="EMBL" id="KAF0973683.1"/>
    </source>
</evidence>
<protein>
    <submittedName>
        <fullName evidence="2">Uncharacterized protein</fullName>
    </submittedName>
</protein>
<reference evidence="2 3" key="1">
    <citation type="journal article" date="2019" name="Sci. Rep.">
        <title>Nanopore sequencing improves the draft genome of the human pathogenic amoeba Naegleria fowleri.</title>
        <authorList>
            <person name="Liechti N."/>
            <person name="Schurch N."/>
            <person name="Bruggmann R."/>
            <person name="Wittwer M."/>
        </authorList>
    </citation>
    <scope>NUCLEOTIDE SEQUENCE [LARGE SCALE GENOMIC DNA]</scope>
    <source>
        <strain evidence="2 3">ATCC 30894</strain>
    </source>
</reference>
<feature type="region of interest" description="Disordered" evidence="1">
    <location>
        <begin position="1"/>
        <end position="30"/>
    </location>
</feature>
<feature type="compositionally biased region" description="Basic and acidic residues" evidence="1">
    <location>
        <begin position="131"/>
        <end position="144"/>
    </location>
</feature>
<gene>
    <name evidence="2" type="ORF">FDP41_007070</name>
</gene>
<dbReference type="AlphaFoldDB" id="A0A6A5B4E3"/>
<dbReference type="Proteomes" id="UP000444721">
    <property type="component" value="Unassembled WGS sequence"/>
</dbReference>
<dbReference type="VEuPathDB" id="AmoebaDB:NfTy_008600"/>
<dbReference type="OMA" id="ASKYDPW"/>
<proteinExistence type="predicted"/>
<sequence length="171" mass="18931">MNQTLSSSTENPSTLVSLETSSPSNPQTPSIQEQLASYREKHRIFKEKKRNQDMASLTAFLIASKYDPWTTLPSCGLERITFKPLGYSNTLPSNSTKSAVSFRGKACGFMVPSSVKSERKQVQVGDWFKPSIKEENNSSEMKSDDEPENNTPQEEVIISSSSSSSALKINL</sequence>
<organism evidence="2 3">
    <name type="scientific">Naegleria fowleri</name>
    <name type="common">Brain eating amoeba</name>
    <dbReference type="NCBI Taxonomy" id="5763"/>
    <lineage>
        <taxon>Eukaryota</taxon>
        <taxon>Discoba</taxon>
        <taxon>Heterolobosea</taxon>
        <taxon>Tetramitia</taxon>
        <taxon>Eutetramitia</taxon>
        <taxon>Vahlkampfiidae</taxon>
        <taxon>Naegleria</taxon>
    </lineage>
</organism>
<dbReference type="VEuPathDB" id="AmoebaDB:FDP41_007070"/>
<comment type="caution">
    <text evidence="2">The sequence shown here is derived from an EMBL/GenBank/DDBJ whole genome shotgun (WGS) entry which is preliminary data.</text>
</comment>
<dbReference type="EMBL" id="VFQX01000058">
    <property type="protein sequence ID" value="KAF0973683.1"/>
    <property type="molecule type" value="Genomic_DNA"/>
</dbReference>
<evidence type="ECO:0000256" key="1">
    <source>
        <dbReference type="SAM" id="MobiDB-lite"/>
    </source>
</evidence>
<dbReference type="RefSeq" id="XP_044558396.1">
    <property type="nucleotide sequence ID" value="XM_044710775.1"/>
</dbReference>